<keyword evidence="2" id="KW-0802">TPR repeat</keyword>
<feature type="domain" description="GPI inositol-deacylase winged helix" evidence="3">
    <location>
        <begin position="336"/>
        <end position="419"/>
    </location>
</feature>
<comment type="caution">
    <text evidence="5">The sequence shown here is derived from an EMBL/GenBank/DDBJ whole genome shotgun (WGS) entry which is preliminary data.</text>
</comment>
<dbReference type="EMBL" id="VIGI01000004">
    <property type="protein sequence ID" value="KAB8300867.1"/>
    <property type="molecule type" value="Genomic_DNA"/>
</dbReference>
<dbReference type="Gene3D" id="1.25.40.10">
    <property type="entry name" value="Tetratricopeptide repeat domain"/>
    <property type="match status" value="1"/>
</dbReference>
<protein>
    <submittedName>
        <fullName evidence="5">Uncharacterized protein</fullName>
    </submittedName>
</protein>
<dbReference type="Proteomes" id="UP000326757">
    <property type="component" value="Unassembled WGS sequence"/>
</dbReference>
<dbReference type="SUPFAM" id="SSF52540">
    <property type="entry name" value="P-loop containing nucleoside triphosphate hydrolases"/>
    <property type="match status" value="1"/>
</dbReference>
<dbReference type="Pfam" id="PF13424">
    <property type="entry name" value="TPR_12"/>
    <property type="match status" value="1"/>
</dbReference>
<evidence type="ECO:0000313" key="6">
    <source>
        <dbReference type="Proteomes" id="UP000326757"/>
    </source>
</evidence>
<dbReference type="InterPro" id="IPR011990">
    <property type="entry name" value="TPR-like_helical_dom_sf"/>
</dbReference>
<dbReference type="InterPro" id="IPR019734">
    <property type="entry name" value="TPR_rpt"/>
</dbReference>
<evidence type="ECO:0000256" key="2">
    <source>
        <dbReference type="PROSITE-ProRule" id="PRU00339"/>
    </source>
</evidence>
<dbReference type="OrthoDB" id="21416at2759"/>
<sequence length="710" mass="80538">MEHIERYTRVFNDEITLAHRARMDASTKYIQEFVGAISSENANIARLIDFQDEYDTKNRILKWLTEVDPAEDYLRALNKRLPGTGVWLQEDSRFKSWTSRFKPLCDHSTVWIHGCPGSGKTVLSATTIEYLQRISKGKSGEEIARVAYFYCDIGDDRKKTTLNILGSILAQLIISMADFPIEVYEAYNRARKYGRQHISSADDISSVIKNVVRDAPSCYLILDGVDECSDATEPTKSLIDIAENFIHVRLAIFSRKLPLILNELGKVPHLEIELQSKLDQAFTKLSNSCSGMFLYAVLGVQSLAEAIDSKSIEEAIDRIPEGLNGVYGQILERLGSQSIRRRNLARRILLWVCCTTRPLSWSELQCALSWDESKEEFLEDQRPFKDAVLDLCAPLIEYRTEKDTFHPVHLSVRDFLLKPQGFESMSAKATQFLMTESYAHQTIAEVNLAILSLADVVHNPSVNYFQYPLAKYSTENWCHHLSSASFGGDLCQKHDSFVASPLARSSWILRFLISNRQSFPLQHIARLQKQVNDWKYHKESSTTSFAGEDLADIERALIELDHLGLDQAENISNFERDLIVRDLARAFTMAGKVDQAIEMFEKAITQGPQEYLSYESVRTTWLLNSLGIMYDQKNLTDLALKTQMKALSIQENYLPSDHLDLALTLNELGIRTIPSSRPQNSATMSSRNGSTDYLDLEHPCSLLSISKSLP</sequence>
<dbReference type="Pfam" id="PF24883">
    <property type="entry name" value="NPHP3_N"/>
    <property type="match status" value="1"/>
</dbReference>
<name>A0A5N6KBU8_MONLA</name>
<dbReference type="Gene3D" id="3.40.50.300">
    <property type="entry name" value="P-loop containing nucleotide triphosphate hydrolases"/>
    <property type="match status" value="1"/>
</dbReference>
<keyword evidence="1" id="KW-0677">Repeat</keyword>
<dbReference type="InterPro" id="IPR056884">
    <property type="entry name" value="NPHP3-like_N"/>
</dbReference>
<proteinExistence type="predicted"/>
<feature type="domain" description="Nephrocystin 3-like N-terminal" evidence="4">
    <location>
        <begin position="83"/>
        <end position="255"/>
    </location>
</feature>
<dbReference type="PROSITE" id="PS50005">
    <property type="entry name" value="TPR"/>
    <property type="match status" value="1"/>
</dbReference>
<dbReference type="PANTHER" id="PTHR10039:SF14">
    <property type="entry name" value="NACHT DOMAIN-CONTAINING PROTEIN"/>
    <property type="match status" value="1"/>
</dbReference>
<dbReference type="PANTHER" id="PTHR10039">
    <property type="entry name" value="AMELOGENIN"/>
    <property type="match status" value="1"/>
</dbReference>
<reference evidence="5 6" key="1">
    <citation type="submission" date="2019-06" db="EMBL/GenBank/DDBJ databases">
        <title>Genome Sequence of the Brown Rot Fungal Pathogen Monilinia laxa.</title>
        <authorList>
            <person name="De Miccolis Angelini R.M."/>
            <person name="Landi L."/>
            <person name="Abate D."/>
            <person name="Pollastro S."/>
            <person name="Romanazzi G."/>
            <person name="Faretra F."/>
        </authorList>
    </citation>
    <scope>NUCLEOTIDE SEQUENCE [LARGE SCALE GENOMIC DNA]</scope>
    <source>
        <strain evidence="5 6">Mlax316</strain>
    </source>
</reference>
<evidence type="ECO:0000256" key="1">
    <source>
        <dbReference type="ARBA" id="ARBA00022737"/>
    </source>
</evidence>
<dbReference type="InterPro" id="IPR054471">
    <property type="entry name" value="GPIID_WHD"/>
</dbReference>
<evidence type="ECO:0000313" key="5">
    <source>
        <dbReference type="EMBL" id="KAB8300867.1"/>
    </source>
</evidence>
<organism evidence="5 6">
    <name type="scientific">Monilinia laxa</name>
    <name type="common">Brown rot fungus</name>
    <name type="synonym">Sclerotinia laxa</name>
    <dbReference type="NCBI Taxonomy" id="61186"/>
    <lineage>
        <taxon>Eukaryota</taxon>
        <taxon>Fungi</taxon>
        <taxon>Dikarya</taxon>
        <taxon>Ascomycota</taxon>
        <taxon>Pezizomycotina</taxon>
        <taxon>Leotiomycetes</taxon>
        <taxon>Helotiales</taxon>
        <taxon>Sclerotiniaceae</taxon>
        <taxon>Monilinia</taxon>
    </lineage>
</organism>
<evidence type="ECO:0000259" key="4">
    <source>
        <dbReference type="Pfam" id="PF24883"/>
    </source>
</evidence>
<dbReference type="Pfam" id="PF22939">
    <property type="entry name" value="WHD_GPIID"/>
    <property type="match status" value="1"/>
</dbReference>
<accession>A0A5N6KBU8</accession>
<gene>
    <name evidence="5" type="ORF">EYC80_002795</name>
</gene>
<keyword evidence="6" id="KW-1185">Reference proteome</keyword>
<dbReference type="InterPro" id="IPR027417">
    <property type="entry name" value="P-loop_NTPase"/>
</dbReference>
<feature type="repeat" description="TPR" evidence="2">
    <location>
        <begin position="577"/>
        <end position="610"/>
    </location>
</feature>
<evidence type="ECO:0000259" key="3">
    <source>
        <dbReference type="Pfam" id="PF22939"/>
    </source>
</evidence>
<dbReference type="AlphaFoldDB" id="A0A5N6KBU8"/>
<dbReference type="SUPFAM" id="SSF48452">
    <property type="entry name" value="TPR-like"/>
    <property type="match status" value="1"/>
</dbReference>